<dbReference type="InterPro" id="IPR000294">
    <property type="entry name" value="GLA_domain"/>
</dbReference>
<feature type="domain" description="Gla" evidence="11">
    <location>
        <begin position="96"/>
        <end position="142"/>
    </location>
</feature>
<keyword evidence="6" id="KW-0496">Mitochondrion</keyword>
<dbReference type="PROSITE" id="PS50998">
    <property type="entry name" value="GLA_2"/>
    <property type="match status" value="1"/>
</dbReference>
<evidence type="ECO:0000256" key="2">
    <source>
        <dbReference type="ARBA" id="ARBA00004294"/>
    </source>
</evidence>
<dbReference type="PROSITE" id="PS00011">
    <property type="entry name" value="GLA_1"/>
    <property type="match status" value="1"/>
</dbReference>
<dbReference type="PANTHER" id="PTHR24278:SF39">
    <property type="entry name" value="TRANSMEMBRANE GAMMA-CARBOXYGLUTAMIC ACID PROTEIN 3"/>
    <property type="match status" value="1"/>
</dbReference>
<dbReference type="InterPro" id="IPR050442">
    <property type="entry name" value="Peptidase_S1_coag_factors"/>
</dbReference>
<gene>
    <name evidence="13" type="primary">LOC113423081</name>
</gene>
<keyword evidence="4" id="KW-1000">Mitochondrion outer membrane</keyword>
<dbReference type="RefSeq" id="XP_026540108.1">
    <property type="nucleotide sequence ID" value="XM_026684323.1"/>
</dbReference>
<evidence type="ECO:0000256" key="9">
    <source>
        <dbReference type="SAM" id="MobiDB-lite"/>
    </source>
</evidence>
<dbReference type="GeneID" id="113423081"/>
<name>A0A6J1VHP7_9SAUR</name>
<keyword evidence="7 10" id="KW-0472">Membrane</keyword>
<keyword evidence="8" id="KW-1015">Disulfide bond</keyword>
<dbReference type="InterPro" id="IPR039433">
    <property type="entry name" value="Mff-like_dom"/>
</dbReference>
<dbReference type="GO" id="GO:0005615">
    <property type="term" value="C:extracellular space"/>
    <property type="evidence" value="ECO:0007669"/>
    <property type="project" value="TreeGrafter"/>
</dbReference>
<dbReference type="Pfam" id="PF00594">
    <property type="entry name" value="Gla"/>
    <property type="match status" value="1"/>
</dbReference>
<feature type="region of interest" description="Disordered" evidence="9">
    <location>
        <begin position="23"/>
        <end position="43"/>
    </location>
</feature>
<dbReference type="AlphaFoldDB" id="A0A6J1VHP7"/>
<evidence type="ECO:0000256" key="8">
    <source>
        <dbReference type="ARBA" id="ARBA00023157"/>
    </source>
</evidence>
<evidence type="ECO:0000256" key="6">
    <source>
        <dbReference type="ARBA" id="ARBA00023128"/>
    </source>
</evidence>
<evidence type="ECO:0000256" key="5">
    <source>
        <dbReference type="ARBA" id="ARBA00022989"/>
    </source>
</evidence>
<sequence>MDKPLSCLAASFDFRDIQEGNSGQCNRGVGNRPGLRGEKSREGWSLTPYPRGAHDVSSILFSLHPARRCCHGNLSPDGRAFLTAPKAHSVLKRFPRANGFLEEFRQGTIERECVEEVCSYEEVKEVFENKEKTMEFWKGYAYSVKDASDGTDRSDAMLESGLLHPCPSCPAFFEEGRIYSSRNILRGLHFLGLQLFQLLWGPRRVQISAWGVNLVSDGSLEESGILEIRAMMEQLTDLSGQLCALEEQSGSWHKKELFLYSMLASAWLFNIWLWLRR</sequence>
<evidence type="ECO:0000256" key="10">
    <source>
        <dbReference type="SAM" id="Phobius"/>
    </source>
</evidence>
<evidence type="ECO:0000256" key="4">
    <source>
        <dbReference type="ARBA" id="ARBA00022787"/>
    </source>
</evidence>
<keyword evidence="12" id="KW-1185">Reference proteome</keyword>
<dbReference type="PANTHER" id="PTHR24278">
    <property type="entry name" value="COAGULATION FACTOR"/>
    <property type="match status" value="1"/>
</dbReference>
<comment type="subcellular location">
    <subcellularLocation>
        <location evidence="1">Membrane</location>
        <topology evidence="1">Single-pass membrane protein</topology>
    </subcellularLocation>
    <subcellularLocation>
        <location evidence="2">Mitochondrion outer membrane</location>
    </subcellularLocation>
</comment>
<protein>
    <submittedName>
        <fullName evidence="13">Uncharacterized protein LOC113423081</fullName>
    </submittedName>
</protein>
<dbReference type="FunFam" id="4.10.740.10:FF:000001">
    <property type="entry name" value="vitamin K-dependent protein S"/>
    <property type="match status" value="1"/>
</dbReference>
<evidence type="ECO:0000256" key="1">
    <source>
        <dbReference type="ARBA" id="ARBA00004167"/>
    </source>
</evidence>
<dbReference type="InterPro" id="IPR017857">
    <property type="entry name" value="Coagulation_fac-like_Gla_dom"/>
</dbReference>
<dbReference type="KEGG" id="nss:113423081"/>
<dbReference type="Proteomes" id="UP000504612">
    <property type="component" value="Unplaced"/>
</dbReference>
<evidence type="ECO:0000313" key="12">
    <source>
        <dbReference type="Proteomes" id="UP000504612"/>
    </source>
</evidence>
<dbReference type="GO" id="GO:0005509">
    <property type="term" value="F:calcium ion binding"/>
    <property type="evidence" value="ECO:0007669"/>
    <property type="project" value="InterPro"/>
</dbReference>
<dbReference type="GO" id="GO:0005741">
    <property type="term" value="C:mitochondrial outer membrane"/>
    <property type="evidence" value="ECO:0007669"/>
    <property type="project" value="UniProtKB-SubCell"/>
</dbReference>
<organism evidence="12 13">
    <name type="scientific">Notechis scutatus</name>
    <name type="common">mainland tiger snake</name>
    <dbReference type="NCBI Taxonomy" id="8663"/>
    <lineage>
        <taxon>Eukaryota</taxon>
        <taxon>Metazoa</taxon>
        <taxon>Chordata</taxon>
        <taxon>Craniata</taxon>
        <taxon>Vertebrata</taxon>
        <taxon>Euteleostomi</taxon>
        <taxon>Lepidosauria</taxon>
        <taxon>Squamata</taxon>
        <taxon>Bifurcata</taxon>
        <taxon>Unidentata</taxon>
        <taxon>Episquamata</taxon>
        <taxon>Toxicofera</taxon>
        <taxon>Serpentes</taxon>
        <taxon>Colubroidea</taxon>
        <taxon>Elapidae</taxon>
        <taxon>Hydrophiinae</taxon>
        <taxon>Notechis</taxon>
    </lineage>
</organism>
<accession>A0A6J1VHP7</accession>
<keyword evidence="5 10" id="KW-1133">Transmembrane helix</keyword>
<reference evidence="13" key="1">
    <citation type="submission" date="2025-08" db="UniProtKB">
        <authorList>
            <consortium name="RefSeq"/>
        </authorList>
    </citation>
    <scope>IDENTIFICATION</scope>
</reference>
<dbReference type="InterPro" id="IPR035972">
    <property type="entry name" value="GLA-like_dom_SF"/>
</dbReference>
<dbReference type="SMART" id="SM00069">
    <property type="entry name" value="GLA"/>
    <property type="match status" value="1"/>
</dbReference>
<evidence type="ECO:0000313" key="13">
    <source>
        <dbReference type="RefSeq" id="XP_026540108.1"/>
    </source>
</evidence>
<feature type="transmembrane region" description="Helical" evidence="10">
    <location>
        <begin position="257"/>
        <end position="275"/>
    </location>
</feature>
<evidence type="ECO:0000256" key="3">
    <source>
        <dbReference type="ARBA" id="ARBA00022692"/>
    </source>
</evidence>
<keyword evidence="3 10" id="KW-0812">Transmembrane</keyword>
<dbReference type="SUPFAM" id="SSF57630">
    <property type="entry name" value="GLA-domain"/>
    <property type="match status" value="1"/>
</dbReference>
<dbReference type="PRINTS" id="PR00001">
    <property type="entry name" value="GLABLOOD"/>
</dbReference>
<evidence type="ECO:0000259" key="11">
    <source>
        <dbReference type="PROSITE" id="PS50998"/>
    </source>
</evidence>
<proteinExistence type="predicted"/>
<dbReference type="Gene3D" id="4.10.740.10">
    <property type="entry name" value="Coagulation Factor IX"/>
    <property type="match status" value="1"/>
</dbReference>
<dbReference type="Pfam" id="PF05644">
    <property type="entry name" value="Miff"/>
    <property type="match status" value="1"/>
</dbReference>
<evidence type="ECO:0000256" key="7">
    <source>
        <dbReference type="ARBA" id="ARBA00023136"/>
    </source>
</evidence>